<organism evidence="2 3">
    <name type="scientific">Arcanobacterium wilhelmae</name>
    <dbReference type="NCBI Taxonomy" id="1803177"/>
    <lineage>
        <taxon>Bacteria</taxon>
        <taxon>Bacillati</taxon>
        <taxon>Actinomycetota</taxon>
        <taxon>Actinomycetes</taxon>
        <taxon>Actinomycetales</taxon>
        <taxon>Actinomycetaceae</taxon>
        <taxon>Arcanobacterium</taxon>
    </lineage>
</organism>
<dbReference type="InterPro" id="IPR052179">
    <property type="entry name" value="DD-CPase-like"/>
</dbReference>
<sequence>MAHMVHKIGGISGALALGISCALLTPFASGSESSATEKQASAATEKPQQATLHVDPAIPYRSAQSMADALGPMATLMMASRQPRSETIDFTSADSLTVLVNKKNPLTPLSYTPKDLVAPTSLGVPSFGGQLLRKDAAEALAQMYAAAKKAGVFFELRSGYRSASTQATLHPGYANRYGSEHAELLSARAGYSEHQTGLAVDLTDGSELTAAFAKTEAAQWLAANSWKYGFILRYTQGNTGVTGYNFEPWHFRFLGVEESTRYYRSGAKTYEDYLGQPAAPTY</sequence>
<name>A0ABT9NDG4_9ACTO</name>
<gene>
    <name evidence="2" type="ORF">J2S49_001631</name>
</gene>
<evidence type="ECO:0000259" key="1">
    <source>
        <dbReference type="Pfam" id="PF02557"/>
    </source>
</evidence>
<proteinExistence type="predicted"/>
<dbReference type="InterPro" id="IPR058193">
    <property type="entry name" value="VanY/YodJ_core_dom"/>
</dbReference>
<keyword evidence="2" id="KW-0121">Carboxypeptidase</keyword>
<dbReference type="SUPFAM" id="SSF55166">
    <property type="entry name" value="Hedgehog/DD-peptidase"/>
    <property type="match status" value="1"/>
</dbReference>
<dbReference type="GO" id="GO:0009002">
    <property type="term" value="F:serine-type D-Ala-D-Ala carboxypeptidase activity"/>
    <property type="evidence" value="ECO:0007669"/>
    <property type="project" value="UniProtKB-EC"/>
</dbReference>
<dbReference type="CDD" id="cd14852">
    <property type="entry name" value="LD-carboxypeptidase"/>
    <property type="match status" value="1"/>
</dbReference>
<dbReference type="PANTHER" id="PTHR34385">
    <property type="entry name" value="D-ALANYL-D-ALANINE CARBOXYPEPTIDASE"/>
    <property type="match status" value="1"/>
</dbReference>
<dbReference type="EMBL" id="JAUSQW010000001">
    <property type="protein sequence ID" value="MDP9801555.1"/>
    <property type="molecule type" value="Genomic_DNA"/>
</dbReference>
<evidence type="ECO:0000313" key="3">
    <source>
        <dbReference type="Proteomes" id="UP001235966"/>
    </source>
</evidence>
<keyword evidence="2" id="KW-0378">Hydrolase</keyword>
<protein>
    <submittedName>
        <fullName evidence="2">D-alanyl-D-alanine carboxypeptidase</fullName>
        <ecNumber evidence="2">3.4.16.4</ecNumber>
    </submittedName>
</protein>
<accession>A0ABT9NDG4</accession>
<evidence type="ECO:0000313" key="2">
    <source>
        <dbReference type="EMBL" id="MDP9801555.1"/>
    </source>
</evidence>
<dbReference type="RefSeq" id="WP_278059684.1">
    <property type="nucleotide sequence ID" value="NZ_CP121247.1"/>
</dbReference>
<reference evidence="2 3" key="1">
    <citation type="submission" date="2023-07" db="EMBL/GenBank/DDBJ databases">
        <title>Sequencing the genomes of 1000 actinobacteria strains.</title>
        <authorList>
            <person name="Klenk H.-P."/>
        </authorList>
    </citation>
    <scope>NUCLEOTIDE SEQUENCE [LARGE SCALE GENOMIC DNA]</scope>
    <source>
        <strain evidence="2 3">DSM 102162</strain>
    </source>
</reference>
<dbReference type="Gene3D" id="3.30.1380.10">
    <property type="match status" value="1"/>
</dbReference>
<dbReference type="InterPro" id="IPR009045">
    <property type="entry name" value="Zn_M74/Hedgehog-like"/>
</dbReference>
<dbReference type="PANTHER" id="PTHR34385:SF1">
    <property type="entry name" value="PEPTIDOGLYCAN L-ALANYL-D-GLUTAMATE ENDOPEPTIDASE CWLK"/>
    <property type="match status" value="1"/>
</dbReference>
<feature type="domain" description="D-alanyl-D-alanine carboxypeptidase-like core" evidence="1">
    <location>
        <begin position="131"/>
        <end position="255"/>
    </location>
</feature>
<dbReference type="PROSITE" id="PS51257">
    <property type="entry name" value="PROKAR_LIPOPROTEIN"/>
    <property type="match status" value="1"/>
</dbReference>
<keyword evidence="3" id="KW-1185">Reference proteome</keyword>
<dbReference type="Pfam" id="PF02557">
    <property type="entry name" value="VanY"/>
    <property type="match status" value="1"/>
</dbReference>
<comment type="caution">
    <text evidence="2">The sequence shown here is derived from an EMBL/GenBank/DDBJ whole genome shotgun (WGS) entry which is preliminary data.</text>
</comment>
<keyword evidence="2" id="KW-0645">Protease</keyword>
<dbReference type="Proteomes" id="UP001235966">
    <property type="component" value="Unassembled WGS sequence"/>
</dbReference>
<dbReference type="InterPro" id="IPR003709">
    <property type="entry name" value="VanY-like_core_dom"/>
</dbReference>
<dbReference type="EC" id="3.4.16.4" evidence="2"/>